<protein>
    <submittedName>
        <fullName evidence="2">Putative piggybac transposable element-derived</fullName>
    </submittedName>
</protein>
<reference evidence="2" key="1">
    <citation type="submission" date="2020-08" db="EMBL/GenBank/DDBJ databases">
        <title>Multicomponent nature underlies the extraordinary mechanical properties of spider dragline silk.</title>
        <authorList>
            <person name="Kono N."/>
            <person name="Nakamura H."/>
            <person name="Mori M."/>
            <person name="Yoshida Y."/>
            <person name="Ohtoshi R."/>
            <person name="Malay A.D."/>
            <person name="Moran D.A.P."/>
            <person name="Tomita M."/>
            <person name="Numata K."/>
            <person name="Arakawa K."/>
        </authorList>
    </citation>
    <scope>NUCLEOTIDE SEQUENCE</scope>
</reference>
<proteinExistence type="predicted"/>
<feature type="domain" description="PiggyBac transposable element-derived protein" evidence="1">
    <location>
        <begin position="5"/>
        <end position="130"/>
    </location>
</feature>
<dbReference type="EMBL" id="BMAW01015796">
    <property type="protein sequence ID" value="GFT45574.1"/>
    <property type="molecule type" value="Genomic_DNA"/>
</dbReference>
<sequence length="160" mass="18714">MGGVVVLDLIFELRENEQYDLFSDNFFTFTTLIYKLSEKRRRATGTMRVIRIENCPLEDIKSIKKKIRGSFDFQNSKNLKMVRWKDNSCITLASNHYGFEPIAQTKRWLNIDEKFIEIDQPNILSQYKKKLLEAPIVWIKTFHTTGVPYGLKTVGALVFV</sequence>
<evidence type="ECO:0000259" key="1">
    <source>
        <dbReference type="Pfam" id="PF13843"/>
    </source>
</evidence>
<dbReference type="OrthoDB" id="6429039at2759"/>
<dbReference type="Proteomes" id="UP000887013">
    <property type="component" value="Unassembled WGS sequence"/>
</dbReference>
<comment type="caution">
    <text evidence="2">The sequence shown here is derived from an EMBL/GenBank/DDBJ whole genome shotgun (WGS) entry which is preliminary data.</text>
</comment>
<dbReference type="PANTHER" id="PTHR47055">
    <property type="entry name" value="DDE_TNP_1_7 DOMAIN-CONTAINING PROTEIN"/>
    <property type="match status" value="1"/>
</dbReference>
<evidence type="ECO:0000313" key="2">
    <source>
        <dbReference type="EMBL" id="GFT45574.1"/>
    </source>
</evidence>
<dbReference type="GO" id="GO:0043565">
    <property type="term" value="F:sequence-specific DNA binding"/>
    <property type="evidence" value="ECO:0007669"/>
    <property type="project" value="TreeGrafter"/>
</dbReference>
<name>A0A8X6P0P7_NEPPI</name>
<dbReference type="InterPro" id="IPR029526">
    <property type="entry name" value="PGBD"/>
</dbReference>
<dbReference type="PANTHER" id="PTHR47055:SF3">
    <property type="entry name" value="PHORBOL-ESTER_DAG-TYPE DOMAIN-CONTAINING PROTEIN"/>
    <property type="match status" value="1"/>
</dbReference>
<gene>
    <name evidence="2" type="ORF">NPIL_81011</name>
</gene>
<accession>A0A8X6P0P7</accession>
<keyword evidence="3" id="KW-1185">Reference proteome</keyword>
<dbReference type="InterPro" id="IPR052638">
    <property type="entry name" value="PiggyBac_TE-derived"/>
</dbReference>
<evidence type="ECO:0000313" key="3">
    <source>
        <dbReference type="Proteomes" id="UP000887013"/>
    </source>
</evidence>
<organism evidence="2 3">
    <name type="scientific">Nephila pilipes</name>
    <name type="common">Giant wood spider</name>
    <name type="synonym">Nephila maculata</name>
    <dbReference type="NCBI Taxonomy" id="299642"/>
    <lineage>
        <taxon>Eukaryota</taxon>
        <taxon>Metazoa</taxon>
        <taxon>Ecdysozoa</taxon>
        <taxon>Arthropoda</taxon>
        <taxon>Chelicerata</taxon>
        <taxon>Arachnida</taxon>
        <taxon>Araneae</taxon>
        <taxon>Araneomorphae</taxon>
        <taxon>Entelegynae</taxon>
        <taxon>Araneoidea</taxon>
        <taxon>Nephilidae</taxon>
        <taxon>Nephila</taxon>
    </lineage>
</organism>
<dbReference type="Pfam" id="PF13843">
    <property type="entry name" value="DDE_Tnp_1_7"/>
    <property type="match status" value="1"/>
</dbReference>
<dbReference type="AlphaFoldDB" id="A0A8X6P0P7"/>